<evidence type="ECO:0000256" key="2">
    <source>
        <dbReference type="ARBA" id="ARBA00022448"/>
    </source>
</evidence>
<evidence type="ECO:0000313" key="10">
    <source>
        <dbReference type="EMBL" id="MPM01234.1"/>
    </source>
</evidence>
<proteinExistence type="predicted"/>
<evidence type="ECO:0000256" key="8">
    <source>
        <dbReference type="SAM" id="Phobius"/>
    </source>
</evidence>
<dbReference type="GO" id="GO:0015740">
    <property type="term" value="P:C4-dicarboxylate transport"/>
    <property type="evidence" value="ECO:0007669"/>
    <property type="project" value="TreeGrafter"/>
</dbReference>
<evidence type="ECO:0000256" key="1">
    <source>
        <dbReference type="ARBA" id="ARBA00004429"/>
    </source>
</evidence>
<organism evidence="10">
    <name type="scientific">bioreactor metagenome</name>
    <dbReference type="NCBI Taxonomy" id="1076179"/>
    <lineage>
        <taxon>unclassified sequences</taxon>
        <taxon>metagenomes</taxon>
        <taxon>ecological metagenomes</taxon>
    </lineage>
</organism>
<comment type="caution">
    <text evidence="10">The sequence shown here is derived from an EMBL/GenBank/DDBJ whole genome shotgun (WGS) entry which is preliminary data.</text>
</comment>
<dbReference type="Pfam" id="PF04290">
    <property type="entry name" value="DctQ"/>
    <property type="match status" value="1"/>
</dbReference>
<keyword evidence="5 8" id="KW-0812">Transmembrane</keyword>
<feature type="transmembrane region" description="Helical" evidence="8">
    <location>
        <begin position="125"/>
        <end position="148"/>
    </location>
</feature>
<feature type="transmembrane region" description="Helical" evidence="8">
    <location>
        <begin position="91"/>
        <end position="113"/>
    </location>
</feature>
<evidence type="ECO:0000256" key="4">
    <source>
        <dbReference type="ARBA" id="ARBA00022519"/>
    </source>
</evidence>
<dbReference type="GO" id="GO:0005886">
    <property type="term" value="C:plasma membrane"/>
    <property type="evidence" value="ECO:0007669"/>
    <property type="project" value="UniProtKB-SubCell"/>
</dbReference>
<keyword evidence="2" id="KW-0813">Transport</keyword>
<dbReference type="InterPro" id="IPR007387">
    <property type="entry name" value="TRAP_DctQ"/>
</dbReference>
<feature type="transmembrane region" description="Helical" evidence="8">
    <location>
        <begin position="12"/>
        <end position="36"/>
    </location>
</feature>
<accession>A0A644WFZ8</accession>
<feature type="transmembrane region" description="Helical" evidence="8">
    <location>
        <begin position="42"/>
        <end position="62"/>
    </location>
</feature>
<keyword evidence="6 8" id="KW-1133">Transmembrane helix</keyword>
<dbReference type="AlphaFoldDB" id="A0A644WFZ8"/>
<protein>
    <recommendedName>
        <fullName evidence="9">Tripartite ATP-independent periplasmic transporters DctQ component domain-containing protein</fullName>
    </recommendedName>
</protein>
<sequence>MNRLAKAYKKFCDIELAVGAVLLISTVFILTFAAILRTIGFPINWGLDLALLMFTWSVYVGADTALRDDKMVNVEIFQQFLKPKTKKILQLFIYILILIFLLLMVYYGFYLAYSSRFRTFQGIPFLSYTWATLSMPIPSVFMIITTSLKIRDLLKKDSASGSAEVR</sequence>
<evidence type="ECO:0000256" key="5">
    <source>
        <dbReference type="ARBA" id="ARBA00022692"/>
    </source>
</evidence>
<dbReference type="InterPro" id="IPR055348">
    <property type="entry name" value="DctQ"/>
</dbReference>
<dbReference type="PANTHER" id="PTHR35011">
    <property type="entry name" value="2,3-DIKETO-L-GULONATE TRAP TRANSPORTER SMALL PERMEASE PROTEIN YIAM"/>
    <property type="match status" value="1"/>
</dbReference>
<keyword evidence="3" id="KW-1003">Cell membrane</keyword>
<keyword evidence="4" id="KW-0997">Cell inner membrane</keyword>
<dbReference type="EMBL" id="VSSQ01000782">
    <property type="protein sequence ID" value="MPM01234.1"/>
    <property type="molecule type" value="Genomic_DNA"/>
</dbReference>
<reference evidence="10" key="1">
    <citation type="submission" date="2019-08" db="EMBL/GenBank/DDBJ databases">
        <authorList>
            <person name="Kucharzyk K."/>
            <person name="Murdoch R.W."/>
            <person name="Higgins S."/>
            <person name="Loffler F."/>
        </authorList>
    </citation>
    <scope>NUCLEOTIDE SEQUENCE</scope>
</reference>
<comment type="subcellular location">
    <subcellularLocation>
        <location evidence="1">Cell inner membrane</location>
        <topology evidence="1">Multi-pass membrane protein</topology>
    </subcellularLocation>
</comment>
<dbReference type="PANTHER" id="PTHR35011:SF2">
    <property type="entry name" value="2,3-DIKETO-L-GULONATE TRAP TRANSPORTER SMALL PERMEASE PROTEIN YIAM"/>
    <property type="match status" value="1"/>
</dbReference>
<feature type="domain" description="Tripartite ATP-independent periplasmic transporters DctQ component" evidence="9">
    <location>
        <begin position="28"/>
        <end position="153"/>
    </location>
</feature>
<evidence type="ECO:0000256" key="3">
    <source>
        <dbReference type="ARBA" id="ARBA00022475"/>
    </source>
</evidence>
<name>A0A644WFZ8_9ZZZZ</name>
<dbReference type="GO" id="GO:0022857">
    <property type="term" value="F:transmembrane transporter activity"/>
    <property type="evidence" value="ECO:0007669"/>
    <property type="project" value="TreeGrafter"/>
</dbReference>
<gene>
    <name evidence="10" type="ORF">SDC9_47472</name>
</gene>
<evidence type="ECO:0000259" key="9">
    <source>
        <dbReference type="Pfam" id="PF04290"/>
    </source>
</evidence>
<keyword evidence="7 8" id="KW-0472">Membrane</keyword>
<evidence type="ECO:0000256" key="7">
    <source>
        <dbReference type="ARBA" id="ARBA00023136"/>
    </source>
</evidence>
<evidence type="ECO:0000256" key="6">
    <source>
        <dbReference type="ARBA" id="ARBA00022989"/>
    </source>
</evidence>